<dbReference type="EMBL" id="PTQR01000081">
    <property type="protein sequence ID" value="TKX21313.1"/>
    <property type="molecule type" value="Genomic_DNA"/>
</dbReference>
<protein>
    <submittedName>
        <fullName evidence="2">Uncharacterized protein</fullName>
    </submittedName>
</protein>
<evidence type="ECO:0000256" key="1">
    <source>
        <dbReference type="SAM" id="MobiDB-lite"/>
    </source>
</evidence>
<feature type="region of interest" description="Disordered" evidence="1">
    <location>
        <begin position="1"/>
        <end position="80"/>
    </location>
</feature>
<reference evidence="2 3" key="1">
    <citation type="submission" date="2018-02" db="EMBL/GenBank/DDBJ databases">
        <title>Draft genome sequences of Elsinoe sp., causing black scab on jojoba.</title>
        <authorList>
            <person name="Stodart B."/>
            <person name="Jeffress S."/>
            <person name="Ash G."/>
            <person name="Arun Chinnappa K."/>
        </authorList>
    </citation>
    <scope>NUCLEOTIDE SEQUENCE [LARGE SCALE GENOMIC DNA]</scope>
    <source>
        <strain evidence="2 3">Hillstone_2</strain>
    </source>
</reference>
<feature type="compositionally biased region" description="Basic and acidic residues" evidence="1">
    <location>
        <begin position="44"/>
        <end position="66"/>
    </location>
</feature>
<organism evidence="2 3">
    <name type="scientific">Elsinoe australis</name>
    <dbReference type="NCBI Taxonomy" id="40998"/>
    <lineage>
        <taxon>Eukaryota</taxon>
        <taxon>Fungi</taxon>
        <taxon>Dikarya</taxon>
        <taxon>Ascomycota</taxon>
        <taxon>Pezizomycotina</taxon>
        <taxon>Dothideomycetes</taxon>
        <taxon>Dothideomycetidae</taxon>
        <taxon>Myriangiales</taxon>
        <taxon>Elsinoaceae</taxon>
        <taxon>Elsinoe</taxon>
    </lineage>
</organism>
<dbReference type="AlphaFoldDB" id="A0A4U7ASM3"/>
<comment type="caution">
    <text evidence="2">The sequence shown here is derived from an EMBL/GenBank/DDBJ whole genome shotgun (WGS) entry which is preliminary data.</text>
</comment>
<sequence length="198" mass="21197">MPQAEIKSTSTVSVSSGASSGSGVSGLKTKTPSRSDGGGQGGEEGERQDGAFRGKSQAEHPAEVRGRQVSASSSHTHPRHNDALETVQELRHDPLGLDGFMDSKVRDLDDFAAKMQARAQPTPASISYVHKRKAKKGGSTIMKGVKEVFDGIGGMVDVQRWRIKKASKRAGIMARRAKMRIKNAGRRESYVSYTGSVG</sequence>
<gene>
    <name evidence="2" type="ORF">C1H76_6387</name>
</gene>
<name>A0A4U7ASM3_9PEZI</name>
<proteinExistence type="predicted"/>
<accession>A0A4U7ASM3</accession>
<evidence type="ECO:0000313" key="2">
    <source>
        <dbReference type="EMBL" id="TKX21313.1"/>
    </source>
</evidence>
<dbReference type="Proteomes" id="UP000308133">
    <property type="component" value="Unassembled WGS sequence"/>
</dbReference>
<evidence type="ECO:0000313" key="3">
    <source>
        <dbReference type="Proteomes" id="UP000308133"/>
    </source>
</evidence>
<feature type="compositionally biased region" description="Low complexity" evidence="1">
    <location>
        <begin position="8"/>
        <end position="26"/>
    </location>
</feature>